<comment type="caution">
    <text evidence="1">The sequence shown here is derived from an EMBL/GenBank/DDBJ whole genome shotgun (WGS) entry which is preliminary data.</text>
</comment>
<sequence length="230" mass="26005">MITHWIQRKGYSRLLIFFNGWGMDSRIADYLQSNTSGFDSDILLCYDYRSTVLPADVLGTVAGYDERMVVAWSLGVWAASRAGLHGIDRALAINGTVNPVSSDEGIPPDIFRATLDNYDEGNRKRFMRRMCGGKASLFERFLDIAPLRTASDQREELALILQSVEKNVEEGGVPSWSYTEALIGGRDMIFPPVAQAFAWRGIKHTVVDEMAHFPFFDFSNWQRVCTCMER</sequence>
<gene>
    <name evidence="1" type="ORF">CR164_06080</name>
</gene>
<evidence type="ECO:0008006" key="3">
    <source>
        <dbReference type="Google" id="ProtNLM"/>
    </source>
</evidence>
<reference evidence="2" key="1">
    <citation type="submission" date="2017-10" db="EMBL/GenBank/DDBJ databases">
        <authorList>
            <person name="Gaisin V.A."/>
            <person name="Rysina M.S."/>
            <person name="Grouzdev D.S."/>
        </authorList>
    </citation>
    <scope>NUCLEOTIDE SEQUENCE [LARGE SCALE GENOMIC DNA]</scope>
    <source>
        <strain evidence="2">V1</strain>
    </source>
</reference>
<dbReference type="InterPro" id="IPR029058">
    <property type="entry name" value="AB_hydrolase_fold"/>
</dbReference>
<dbReference type="OrthoDB" id="7688089at2"/>
<protein>
    <recommendedName>
        <fullName evidence="3">DUF452 domain-containing protein</fullName>
    </recommendedName>
</protein>
<dbReference type="Pfam" id="PF04301">
    <property type="entry name" value="BioG"/>
    <property type="match status" value="1"/>
</dbReference>
<dbReference type="SUPFAM" id="SSF53474">
    <property type="entry name" value="alpha/beta-Hydrolases"/>
    <property type="match status" value="1"/>
</dbReference>
<name>A0A317T754_9CHLB</name>
<dbReference type="AlphaFoldDB" id="A0A317T754"/>
<dbReference type="InterPro" id="IPR007398">
    <property type="entry name" value="BioG"/>
</dbReference>
<dbReference type="RefSeq" id="WP_110023027.1">
    <property type="nucleotide sequence ID" value="NZ_PDNZ01000003.1"/>
</dbReference>
<keyword evidence="2" id="KW-1185">Reference proteome</keyword>
<evidence type="ECO:0000313" key="2">
    <source>
        <dbReference type="Proteomes" id="UP000246278"/>
    </source>
</evidence>
<dbReference type="EMBL" id="PDNZ01000003">
    <property type="protein sequence ID" value="PWW82549.1"/>
    <property type="molecule type" value="Genomic_DNA"/>
</dbReference>
<dbReference type="Proteomes" id="UP000246278">
    <property type="component" value="Unassembled WGS sequence"/>
</dbReference>
<evidence type="ECO:0000313" key="1">
    <source>
        <dbReference type="EMBL" id="PWW82549.1"/>
    </source>
</evidence>
<dbReference type="Gene3D" id="3.40.50.1820">
    <property type="entry name" value="alpha/beta hydrolase"/>
    <property type="match status" value="1"/>
</dbReference>
<accession>A0A317T754</accession>
<organism evidence="1 2">
    <name type="scientific">Prosthecochloris marina</name>
    <dbReference type="NCBI Taxonomy" id="2017681"/>
    <lineage>
        <taxon>Bacteria</taxon>
        <taxon>Pseudomonadati</taxon>
        <taxon>Chlorobiota</taxon>
        <taxon>Chlorobiia</taxon>
        <taxon>Chlorobiales</taxon>
        <taxon>Chlorobiaceae</taxon>
        <taxon>Prosthecochloris</taxon>
    </lineage>
</organism>
<proteinExistence type="predicted"/>